<evidence type="ECO:0000313" key="2">
    <source>
        <dbReference type="EMBL" id="BDT57276.1"/>
    </source>
</evidence>
<feature type="signal peptide" evidence="1">
    <location>
        <begin position="1"/>
        <end position="29"/>
    </location>
</feature>
<accession>A0ABM8C283</accession>
<protein>
    <submittedName>
        <fullName evidence="2">Uncharacterized protein</fullName>
    </submittedName>
</protein>
<evidence type="ECO:0000313" key="3">
    <source>
        <dbReference type="Proteomes" id="UP001163336"/>
    </source>
</evidence>
<dbReference type="RefSeq" id="WP_281912504.1">
    <property type="nucleotide sequence ID" value="NZ_AP026966.1"/>
</dbReference>
<name>A0ABM8C283_9BURK</name>
<organism evidence="2 3">
    <name type="scientific">Massilia varians</name>
    <dbReference type="NCBI Taxonomy" id="457921"/>
    <lineage>
        <taxon>Bacteria</taxon>
        <taxon>Pseudomonadati</taxon>
        <taxon>Pseudomonadota</taxon>
        <taxon>Betaproteobacteria</taxon>
        <taxon>Burkholderiales</taxon>
        <taxon>Oxalobacteraceae</taxon>
        <taxon>Telluria group</taxon>
        <taxon>Massilia</taxon>
    </lineage>
</organism>
<sequence>MDWLISWPKFARRALAATLLAGACGAALAQGKVAVIAAEEWAPVDEGTLDANRGGFETPGGLNISLGIERVVSVNGEILSRTNVAIPDVASMNAEQLMQARDALGTARLIQVGGGNFAPGDIGLGSGATLVQNSLDHQAIMAQTTISSTVNSMALIKDLNFHSTIRDAIVRSAGSL</sequence>
<keyword evidence="1" id="KW-0732">Signal</keyword>
<gene>
    <name evidence="2" type="ORF">MasN3_07700</name>
</gene>
<evidence type="ECO:0000256" key="1">
    <source>
        <dbReference type="SAM" id="SignalP"/>
    </source>
</evidence>
<dbReference type="EMBL" id="AP026966">
    <property type="protein sequence ID" value="BDT57276.1"/>
    <property type="molecule type" value="Genomic_DNA"/>
</dbReference>
<feature type="chain" id="PRO_5045904730" evidence="1">
    <location>
        <begin position="30"/>
        <end position="176"/>
    </location>
</feature>
<proteinExistence type="predicted"/>
<dbReference type="Proteomes" id="UP001163336">
    <property type="component" value="Chromosome"/>
</dbReference>
<reference evidence="2" key="1">
    <citation type="submission" date="2022-11" db="EMBL/GenBank/DDBJ databases">
        <title>Isolation and characterization of PLA-degrading bacterium Massilia sp. from Antarctic soil.</title>
        <authorList>
            <person name="Sato K."/>
            <person name="Gomez-Fuentes C."/>
            <person name="Ahmad S.A."/>
            <person name="Zulkharnain A."/>
        </authorList>
    </citation>
    <scope>NUCLEOTIDE SEQUENCE</scope>
    <source>
        <strain evidence="2">N-3</strain>
    </source>
</reference>
<keyword evidence="3" id="KW-1185">Reference proteome</keyword>